<name>A0AAV0AYI3_PHAPC</name>
<protein>
    <submittedName>
        <fullName evidence="2">Metal-dependent protein hydrolase</fullName>
    </submittedName>
</protein>
<keyword evidence="2" id="KW-0378">Hydrolase</keyword>
<gene>
    <name evidence="2" type="ORF">PPACK8108_LOCUS9480</name>
</gene>
<dbReference type="GO" id="GO:0005737">
    <property type="term" value="C:cytoplasm"/>
    <property type="evidence" value="ECO:0007669"/>
    <property type="project" value="TreeGrafter"/>
</dbReference>
<dbReference type="PANTHER" id="PTHR11215:SF1">
    <property type="entry name" value="MYG1 EXONUCLEASE"/>
    <property type="match status" value="1"/>
</dbReference>
<evidence type="ECO:0000313" key="3">
    <source>
        <dbReference type="Proteomes" id="UP001153365"/>
    </source>
</evidence>
<dbReference type="Proteomes" id="UP001153365">
    <property type="component" value="Unassembled WGS sequence"/>
</dbReference>
<keyword evidence="3" id="KW-1185">Reference proteome</keyword>
<dbReference type="PANTHER" id="PTHR11215">
    <property type="entry name" value="METAL DEPENDENT HYDROLASE - RELATED"/>
    <property type="match status" value="1"/>
</dbReference>
<evidence type="ECO:0000313" key="2">
    <source>
        <dbReference type="EMBL" id="CAH7674579.1"/>
    </source>
</evidence>
<comment type="similarity">
    <text evidence="1">Belongs to the MYG1 family.</text>
</comment>
<dbReference type="Pfam" id="PF03690">
    <property type="entry name" value="MYG1_exonuc"/>
    <property type="match status" value="1"/>
</dbReference>
<sequence length="355" mass="40668">MSENKKIKLSEKDQVVIGTHSGTFHADEALAVGLLRSLDQYKSSKLIRTRDPDRLAECDIVVDVGGDYDHPKHRYDHHQRGFEETYSSDHSIKLSSAGLVYKHFGADIISNYLNLPKEDPQVSVLVLKLYDFFIQAIDGVDNGIFRYEAFDENNKDPLKVNFKPKYHSGTSLSDRVSHLNPAWNEPNTPETFDAQFEKASTLATSEFFSRLDYYFKAWLPCRDIVLKSLTDRFNNEAQDPQGRVLIFQTHCPWKDHLYGLEKTIVDSSSKLPLYVIYPDESKNWRIQCIPKIIDSFESRMPLPDRWRGLRDDELSKTIEVPNSIFVHGTGFIGGNKTFEGVLEMAKKALLDIAQE</sequence>
<dbReference type="AlphaFoldDB" id="A0AAV0AYI3"/>
<proteinExistence type="inferred from homology"/>
<dbReference type="EMBL" id="CALTRL010002053">
    <property type="protein sequence ID" value="CAH7674579.1"/>
    <property type="molecule type" value="Genomic_DNA"/>
</dbReference>
<accession>A0AAV0AYI3</accession>
<dbReference type="InterPro" id="IPR003226">
    <property type="entry name" value="MYG1_exonuclease"/>
</dbReference>
<evidence type="ECO:0000256" key="1">
    <source>
        <dbReference type="ARBA" id="ARBA00010105"/>
    </source>
</evidence>
<comment type="caution">
    <text evidence="2">The sequence shown here is derived from an EMBL/GenBank/DDBJ whole genome shotgun (WGS) entry which is preliminary data.</text>
</comment>
<organism evidence="2 3">
    <name type="scientific">Phakopsora pachyrhizi</name>
    <name type="common">Asian soybean rust disease fungus</name>
    <dbReference type="NCBI Taxonomy" id="170000"/>
    <lineage>
        <taxon>Eukaryota</taxon>
        <taxon>Fungi</taxon>
        <taxon>Dikarya</taxon>
        <taxon>Basidiomycota</taxon>
        <taxon>Pucciniomycotina</taxon>
        <taxon>Pucciniomycetes</taxon>
        <taxon>Pucciniales</taxon>
        <taxon>Phakopsoraceae</taxon>
        <taxon>Phakopsora</taxon>
    </lineage>
</organism>
<dbReference type="GO" id="GO:0016787">
    <property type="term" value="F:hydrolase activity"/>
    <property type="evidence" value="ECO:0007669"/>
    <property type="project" value="UniProtKB-KW"/>
</dbReference>
<dbReference type="GO" id="GO:0005634">
    <property type="term" value="C:nucleus"/>
    <property type="evidence" value="ECO:0007669"/>
    <property type="project" value="TreeGrafter"/>
</dbReference>
<reference evidence="2" key="1">
    <citation type="submission" date="2022-06" db="EMBL/GenBank/DDBJ databases">
        <authorList>
            <consortium name="SYNGENTA / RWTH Aachen University"/>
        </authorList>
    </citation>
    <scope>NUCLEOTIDE SEQUENCE</scope>
</reference>